<dbReference type="AlphaFoldDB" id="A0A977KS32"/>
<gene>
    <name evidence="1" type="ORF">KA717_21410</name>
</gene>
<accession>A0A977KS32</accession>
<name>A0A977KS32_9CYAN</name>
<organism evidence="1">
    <name type="scientific">Woronichinia naegeliana WA131</name>
    <dbReference type="NCBI Taxonomy" id="2824559"/>
    <lineage>
        <taxon>Bacteria</taxon>
        <taxon>Bacillati</taxon>
        <taxon>Cyanobacteriota</taxon>
        <taxon>Cyanophyceae</taxon>
        <taxon>Synechococcales</taxon>
        <taxon>Coelosphaeriaceae</taxon>
        <taxon>Woronichinia</taxon>
    </lineage>
</organism>
<sequence>MLELHPEFLIKNGKKEFVVLTYEEFIAIQTMLEDLEDLHDLRQAKNEQINEPSFPLEDVKVMLAIDHLC</sequence>
<evidence type="ECO:0000313" key="1">
    <source>
        <dbReference type="EMBL" id="UXE58597.1"/>
    </source>
</evidence>
<dbReference type="Proteomes" id="UP001065613">
    <property type="component" value="Chromosome"/>
</dbReference>
<evidence type="ECO:0008006" key="2">
    <source>
        <dbReference type="Google" id="ProtNLM"/>
    </source>
</evidence>
<dbReference type="EMBL" id="CP073041">
    <property type="protein sequence ID" value="UXE58597.1"/>
    <property type="molecule type" value="Genomic_DNA"/>
</dbReference>
<dbReference type="KEGG" id="wna:KA717_21410"/>
<reference evidence="1" key="1">
    <citation type="submission" date="2021-04" db="EMBL/GenBank/DDBJ databases">
        <title>Genome sequence of Woronichinia naegeliana from Washington state freshwater lake bloom.</title>
        <authorList>
            <person name="Dreher T.W."/>
        </authorList>
    </citation>
    <scope>NUCLEOTIDE SEQUENCE</scope>
    <source>
        <strain evidence="1">WA131</strain>
    </source>
</reference>
<proteinExistence type="predicted"/>
<protein>
    <recommendedName>
        <fullName evidence="2">Prevent-host-death family protein</fullName>
    </recommendedName>
</protein>